<evidence type="ECO:0000313" key="2">
    <source>
        <dbReference type="EMBL" id="KHJ86365.1"/>
    </source>
</evidence>
<organism evidence="2 3">
    <name type="scientific">Oesophagostomum dentatum</name>
    <name type="common">Nodular worm</name>
    <dbReference type="NCBI Taxonomy" id="61180"/>
    <lineage>
        <taxon>Eukaryota</taxon>
        <taxon>Metazoa</taxon>
        <taxon>Ecdysozoa</taxon>
        <taxon>Nematoda</taxon>
        <taxon>Chromadorea</taxon>
        <taxon>Rhabditida</taxon>
        <taxon>Rhabditina</taxon>
        <taxon>Rhabditomorpha</taxon>
        <taxon>Strongyloidea</taxon>
        <taxon>Strongylidae</taxon>
        <taxon>Oesophagostomum</taxon>
    </lineage>
</organism>
<proteinExistence type="predicted"/>
<name>A0A0B1ST19_OESDE</name>
<evidence type="ECO:0000313" key="3">
    <source>
        <dbReference type="Proteomes" id="UP000053660"/>
    </source>
</evidence>
<sequence length="157" mass="17561">LILVPTKVFGANPPLPPIEAIWNLAKFSISVEGVSTKDLKLEKNPRLPSSHRPHRRDDYPFQSYAQLSASIDSSFIFVVTRNRVTPLLAGCYAGNPPPPPSAFSIPCPEEIMKKPPPANVKRPKKPKLTETQKRVKKLRGKIFSKLKRGAEMFFDSL</sequence>
<evidence type="ECO:0000256" key="1">
    <source>
        <dbReference type="SAM" id="MobiDB-lite"/>
    </source>
</evidence>
<protein>
    <submittedName>
        <fullName evidence="2">Uncharacterized protein</fullName>
    </submittedName>
</protein>
<gene>
    <name evidence="2" type="ORF">OESDEN_13888</name>
</gene>
<dbReference type="Proteomes" id="UP000053660">
    <property type="component" value="Unassembled WGS sequence"/>
</dbReference>
<keyword evidence="3" id="KW-1185">Reference proteome</keyword>
<dbReference type="EMBL" id="KN560646">
    <property type="protein sequence ID" value="KHJ86365.1"/>
    <property type="molecule type" value="Genomic_DNA"/>
</dbReference>
<accession>A0A0B1ST19</accession>
<dbReference type="AlphaFoldDB" id="A0A0B1ST19"/>
<feature type="non-terminal residue" evidence="2">
    <location>
        <position position="1"/>
    </location>
</feature>
<reference evidence="2 3" key="1">
    <citation type="submission" date="2014-03" db="EMBL/GenBank/DDBJ databases">
        <title>Draft genome of the hookworm Oesophagostomum dentatum.</title>
        <authorList>
            <person name="Mitreva M."/>
        </authorList>
    </citation>
    <scope>NUCLEOTIDE SEQUENCE [LARGE SCALE GENOMIC DNA]</scope>
    <source>
        <strain evidence="2 3">OD-Hann</strain>
    </source>
</reference>
<feature type="region of interest" description="Disordered" evidence="1">
    <location>
        <begin position="114"/>
        <end position="134"/>
    </location>
</feature>
<dbReference type="OrthoDB" id="5874452at2759"/>